<name>A0A9N7YH78_PLEPL</name>
<dbReference type="Proteomes" id="UP001153269">
    <property type="component" value="Unassembled WGS sequence"/>
</dbReference>
<proteinExistence type="predicted"/>
<accession>A0A9N7YH78</accession>
<gene>
    <name evidence="1" type="ORF">PLEPLA_LOCUS12005</name>
</gene>
<keyword evidence="2" id="KW-1185">Reference proteome</keyword>
<sequence length="196" mass="20833">MGVPGLVDKASCSREEAGLVVGGFGPDGPQPPAGGKNLKEFVTLLVRIAVAVGGHVEPEAAQSGGPLALYQDCRAAYPSILPQPSLMGQSRGHTEQWAAMHGAPGSKVPCSGALRQWGGVGTLTVWNRSRCCPSSPPPLPVWDNKCIVKFRMGGGHVVWPATAFWETTAFSPQQHGKNTHHTYKYDQDTTALFQAF</sequence>
<dbReference type="AlphaFoldDB" id="A0A9N7YH78"/>
<evidence type="ECO:0000313" key="1">
    <source>
        <dbReference type="EMBL" id="CAB1424084.1"/>
    </source>
</evidence>
<dbReference type="EMBL" id="CADEAL010000704">
    <property type="protein sequence ID" value="CAB1424084.1"/>
    <property type="molecule type" value="Genomic_DNA"/>
</dbReference>
<reference evidence="1" key="1">
    <citation type="submission" date="2020-03" db="EMBL/GenBank/DDBJ databases">
        <authorList>
            <person name="Weist P."/>
        </authorList>
    </citation>
    <scope>NUCLEOTIDE SEQUENCE</scope>
</reference>
<comment type="caution">
    <text evidence="1">The sequence shown here is derived from an EMBL/GenBank/DDBJ whole genome shotgun (WGS) entry which is preliminary data.</text>
</comment>
<protein>
    <submittedName>
        <fullName evidence="1">Uncharacterized protein</fullName>
    </submittedName>
</protein>
<organism evidence="1 2">
    <name type="scientific">Pleuronectes platessa</name>
    <name type="common">European plaice</name>
    <dbReference type="NCBI Taxonomy" id="8262"/>
    <lineage>
        <taxon>Eukaryota</taxon>
        <taxon>Metazoa</taxon>
        <taxon>Chordata</taxon>
        <taxon>Craniata</taxon>
        <taxon>Vertebrata</taxon>
        <taxon>Euteleostomi</taxon>
        <taxon>Actinopterygii</taxon>
        <taxon>Neopterygii</taxon>
        <taxon>Teleostei</taxon>
        <taxon>Neoteleostei</taxon>
        <taxon>Acanthomorphata</taxon>
        <taxon>Carangaria</taxon>
        <taxon>Pleuronectiformes</taxon>
        <taxon>Pleuronectoidei</taxon>
        <taxon>Pleuronectidae</taxon>
        <taxon>Pleuronectes</taxon>
    </lineage>
</organism>
<evidence type="ECO:0000313" key="2">
    <source>
        <dbReference type="Proteomes" id="UP001153269"/>
    </source>
</evidence>